<organism evidence="2 4">
    <name type="scientific">Francisella adeliensis</name>
    <dbReference type="NCBI Taxonomy" id="2007306"/>
    <lineage>
        <taxon>Bacteria</taxon>
        <taxon>Pseudomonadati</taxon>
        <taxon>Pseudomonadota</taxon>
        <taxon>Gammaproteobacteria</taxon>
        <taxon>Thiotrichales</taxon>
        <taxon>Francisellaceae</taxon>
        <taxon>Francisella</taxon>
    </lineage>
</organism>
<reference evidence="3 5" key="2">
    <citation type="submission" date="2019-08" db="EMBL/GenBank/DDBJ databases">
        <title>Complete genome sequences of Francisella adeliensis (FSC1325 and FSC1326).</title>
        <authorList>
            <person name="Ohrman C."/>
            <person name="Uneklint I."/>
            <person name="Vallesi A."/>
            <person name="Karlsson L."/>
            <person name="Sjodin A."/>
        </authorList>
    </citation>
    <scope>NUCLEOTIDE SEQUENCE [LARGE SCALE GENOMIC DNA]</scope>
    <source>
        <strain evidence="3 5">FSC1325</strain>
    </source>
</reference>
<keyword evidence="1" id="KW-1133">Transmembrane helix</keyword>
<keyword evidence="1" id="KW-0472">Membrane</keyword>
<dbReference type="OrthoDB" id="5605702at2"/>
<evidence type="ECO:0000313" key="4">
    <source>
        <dbReference type="Proteomes" id="UP000251120"/>
    </source>
</evidence>
<dbReference type="Proteomes" id="UP000251120">
    <property type="component" value="Chromosome"/>
</dbReference>
<accession>A0A2Z4Y065</accession>
<evidence type="ECO:0000313" key="3">
    <source>
        <dbReference type="EMBL" id="QIW12323.1"/>
    </source>
</evidence>
<dbReference type="AlphaFoldDB" id="A0A2Z4Y065"/>
<dbReference type="Pfam" id="PF19528">
    <property type="entry name" value="DUF6056"/>
    <property type="match status" value="1"/>
</dbReference>
<feature type="transmembrane region" description="Helical" evidence="1">
    <location>
        <begin position="351"/>
        <end position="372"/>
    </location>
</feature>
<feature type="transmembrane region" description="Helical" evidence="1">
    <location>
        <begin position="311"/>
        <end position="331"/>
    </location>
</feature>
<protein>
    <recommendedName>
        <fullName evidence="6">Glycosyltransferase RgtA/B/C/D-like domain-containing protein</fullName>
    </recommendedName>
</protein>
<dbReference type="Proteomes" id="UP000681131">
    <property type="component" value="Chromosome"/>
</dbReference>
<feature type="transmembrane region" description="Helical" evidence="1">
    <location>
        <begin position="7"/>
        <end position="25"/>
    </location>
</feature>
<feature type="transmembrane region" description="Helical" evidence="1">
    <location>
        <begin position="115"/>
        <end position="137"/>
    </location>
</feature>
<dbReference type="InterPro" id="IPR045691">
    <property type="entry name" value="DUF6056"/>
</dbReference>
<feature type="transmembrane region" description="Helical" evidence="1">
    <location>
        <begin position="143"/>
        <end position="160"/>
    </location>
</feature>
<evidence type="ECO:0000313" key="5">
    <source>
        <dbReference type="Proteomes" id="UP000681131"/>
    </source>
</evidence>
<feature type="transmembrane region" description="Helical" evidence="1">
    <location>
        <begin position="288"/>
        <end position="306"/>
    </location>
</feature>
<evidence type="ECO:0000313" key="2">
    <source>
        <dbReference type="EMBL" id="AXA34083.1"/>
    </source>
</evidence>
<dbReference type="KEGG" id="fad:CDH04_06520"/>
<evidence type="ECO:0000256" key="1">
    <source>
        <dbReference type="SAM" id="Phobius"/>
    </source>
</evidence>
<dbReference type="EMBL" id="CP043424">
    <property type="protein sequence ID" value="QIW12323.1"/>
    <property type="molecule type" value="Genomic_DNA"/>
</dbReference>
<feature type="transmembrane region" description="Helical" evidence="1">
    <location>
        <begin position="207"/>
        <end position="226"/>
    </location>
</feature>
<name>A0A2Z4Y065_9GAMM</name>
<feature type="transmembrane region" description="Helical" evidence="1">
    <location>
        <begin position="76"/>
        <end position="103"/>
    </location>
</feature>
<proteinExistence type="predicted"/>
<sequence>MYKKSNKFSFCIIVFLFCYFFFLNYCQPLTMDDFSRATVDTLVNHSFFSWLYVDYTSWTGRISAQALVYILFSKTYATASILVINILNSIALSVFMIFSFKLVTRNRYSIKSKDFVFYAFLFMLMFGHTGFIGEAIWKTVAIQYFWGFTLLTVLFYYLLVKEEDYKVISLLVGLFIGIYNEQFVGVLMILCLAYFFERYLVKSRINIGVVFFAIGCFIGGMILVAAPGNYVRMDQMEPEHARSLFEQLKNFYSAYKNSLWPNTSDVTWLFVAFMALALTNEKNLKKSVFIYALALALSLIVMFPVIQSYGLLIRLMLIYYVVFFFAVLYQFYDSDNELIERAHFFIRKLYILPLIGLVIVLALLANTYFSLYRFHLQEKNLMYQYHAKNMKNITLPIFEQPNTKNFGITYGGITCNVKDPNNDAFAKYYGFKTVKAENC</sequence>
<evidence type="ECO:0008006" key="6">
    <source>
        <dbReference type="Google" id="ProtNLM"/>
    </source>
</evidence>
<keyword evidence="1" id="KW-0812">Transmembrane</keyword>
<keyword evidence="5" id="KW-1185">Reference proteome</keyword>
<dbReference type="RefSeq" id="WP_112870259.1">
    <property type="nucleotide sequence ID" value="NZ_CP021781.1"/>
</dbReference>
<reference evidence="2 4" key="1">
    <citation type="submission" date="2017-06" db="EMBL/GenBank/DDBJ databases">
        <title>Complete genome of Francisella adeliensis.</title>
        <authorList>
            <person name="Vallesi A."/>
            <person name="Sjodin A."/>
        </authorList>
    </citation>
    <scope>NUCLEOTIDE SEQUENCE [LARGE SCALE GENOMIC DNA]</scope>
    <source>
        <strain evidence="2 4">FDC440</strain>
    </source>
</reference>
<gene>
    <name evidence="2" type="ORF">CDH04_06520</name>
    <name evidence="3" type="ORF">FZC43_06520</name>
</gene>
<feature type="transmembrane region" description="Helical" evidence="1">
    <location>
        <begin position="167"/>
        <end position="195"/>
    </location>
</feature>
<dbReference type="EMBL" id="CP021781">
    <property type="protein sequence ID" value="AXA34083.1"/>
    <property type="molecule type" value="Genomic_DNA"/>
</dbReference>